<evidence type="ECO:0000313" key="3">
    <source>
        <dbReference type="Proteomes" id="UP000233556"/>
    </source>
</evidence>
<keyword evidence="2" id="KW-0808">Transferase</keyword>
<dbReference type="PROSITE" id="PS50878">
    <property type="entry name" value="RT_POL"/>
    <property type="match status" value="1"/>
</dbReference>
<reference evidence="3" key="1">
    <citation type="submission" date="2017-11" db="EMBL/GenBank/DDBJ databases">
        <authorList>
            <person name="Lima N.C."/>
            <person name="Parody-Merino A.M."/>
            <person name="Battley P.F."/>
            <person name="Fidler A.E."/>
            <person name="Prosdocimi F."/>
        </authorList>
    </citation>
    <scope>NUCLEOTIDE SEQUENCE [LARGE SCALE GENOMIC DNA]</scope>
</reference>
<proteinExistence type="predicted"/>
<gene>
    <name evidence="2" type="ORF">llap_358</name>
</gene>
<dbReference type="GO" id="GO:0003964">
    <property type="term" value="F:RNA-directed DNA polymerase activity"/>
    <property type="evidence" value="ECO:0007669"/>
    <property type="project" value="UniProtKB-KW"/>
</dbReference>
<evidence type="ECO:0000313" key="2">
    <source>
        <dbReference type="EMBL" id="PKU49319.1"/>
    </source>
</evidence>
<dbReference type="EMBL" id="KZ505639">
    <property type="protein sequence ID" value="PKU49319.1"/>
    <property type="molecule type" value="Genomic_DNA"/>
</dbReference>
<feature type="domain" description="Reverse transcriptase" evidence="1">
    <location>
        <begin position="1"/>
        <end position="202"/>
    </location>
</feature>
<organism evidence="2 3">
    <name type="scientific">Limosa lapponica baueri</name>
    <dbReference type="NCBI Taxonomy" id="1758121"/>
    <lineage>
        <taxon>Eukaryota</taxon>
        <taxon>Metazoa</taxon>
        <taxon>Chordata</taxon>
        <taxon>Craniata</taxon>
        <taxon>Vertebrata</taxon>
        <taxon>Euteleostomi</taxon>
        <taxon>Archelosauria</taxon>
        <taxon>Archosauria</taxon>
        <taxon>Dinosauria</taxon>
        <taxon>Saurischia</taxon>
        <taxon>Theropoda</taxon>
        <taxon>Coelurosauria</taxon>
        <taxon>Aves</taxon>
        <taxon>Neognathae</taxon>
        <taxon>Neoaves</taxon>
        <taxon>Charadriiformes</taxon>
        <taxon>Scolopacidae</taxon>
        <taxon>Limosa</taxon>
    </lineage>
</organism>
<sequence>MMEWLILGIISKHMEEKKAIRSSQHRFTKGKSCLTNLIAFYNGMTGWIDEGRVVDVVYLDFSKAFDSISHSILIAKVRNYGLDEWTVRWIENCLKDRAQRVMISGRQSSWRSVTSGVPQGLVLAPFLFNIFINDLDEGIECILSKFADETNLGGMADTPEGCAVQSHASIATSRGPAIKFHALAFSPRINTSSLEKDLGVLVDCQPNMSEQCAQGAKKATSILACIRNSVMNRTQEVIVPLYSALVRPHLEYCVQFWAPHNKKDIEVLEWVQRRATKLVKGLENNSYDKRLRELGLFSLEKRKLRGDLIALHSYLKGGCGEMGVGLFSQVTGNRTRENSLKLHQV</sequence>
<dbReference type="SUPFAM" id="SSF56672">
    <property type="entry name" value="DNA/RNA polymerases"/>
    <property type="match status" value="1"/>
</dbReference>
<evidence type="ECO:0000259" key="1">
    <source>
        <dbReference type="PROSITE" id="PS50878"/>
    </source>
</evidence>
<dbReference type="PANTHER" id="PTHR33332">
    <property type="entry name" value="REVERSE TRANSCRIPTASE DOMAIN-CONTAINING PROTEIN"/>
    <property type="match status" value="1"/>
</dbReference>
<accession>A0A2I0UTG9</accession>
<reference evidence="3" key="2">
    <citation type="submission" date="2017-12" db="EMBL/GenBank/DDBJ databases">
        <title>Genome sequence of the Bar-tailed Godwit (Limosa lapponica baueri).</title>
        <authorList>
            <person name="Lima N.C.B."/>
            <person name="Parody-Merino A.M."/>
            <person name="Battley P.F."/>
            <person name="Fidler A.E."/>
            <person name="Prosdocimi F."/>
        </authorList>
    </citation>
    <scope>NUCLEOTIDE SEQUENCE [LARGE SCALE GENOMIC DNA]</scope>
</reference>
<dbReference type="Pfam" id="PF00078">
    <property type="entry name" value="RVT_1"/>
    <property type="match status" value="1"/>
</dbReference>
<protein>
    <submittedName>
        <fullName evidence="2">Rna-directed dna polymerase from mobile element jockey-like</fullName>
    </submittedName>
</protein>
<name>A0A2I0UTG9_LIMLA</name>
<dbReference type="Proteomes" id="UP000233556">
    <property type="component" value="Unassembled WGS sequence"/>
</dbReference>
<dbReference type="InterPro" id="IPR043502">
    <property type="entry name" value="DNA/RNA_pol_sf"/>
</dbReference>
<dbReference type="InterPro" id="IPR000477">
    <property type="entry name" value="RT_dom"/>
</dbReference>
<keyword evidence="3" id="KW-1185">Reference proteome</keyword>
<keyword evidence="2" id="KW-0548">Nucleotidyltransferase</keyword>
<dbReference type="OrthoDB" id="416454at2759"/>
<dbReference type="AlphaFoldDB" id="A0A2I0UTG9"/>
<keyword evidence="2" id="KW-0695">RNA-directed DNA polymerase</keyword>